<proteinExistence type="predicted"/>
<comment type="caution">
    <text evidence="1">The sequence shown here is derived from an EMBL/GenBank/DDBJ whole genome shotgun (WGS) entry which is preliminary data.</text>
</comment>
<gene>
    <name evidence="1" type="ORF">SNE40_003821</name>
</gene>
<organism evidence="1 2">
    <name type="scientific">Patella caerulea</name>
    <name type="common">Rayed Mediterranean limpet</name>
    <dbReference type="NCBI Taxonomy" id="87958"/>
    <lineage>
        <taxon>Eukaryota</taxon>
        <taxon>Metazoa</taxon>
        <taxon>Spiralia</taxon>
        <taxon>Lophotrochozoa</taxon>
        <taxon>Mollusca</taxon>
        <taxon>Gastropoda</taxon>
        <taxon>Patellogastropoda</taxon>
        <taxon>Patelloidea</taxon>
        <taxon>Patellidae</taxon>
        <taxon>Patella</taxon>
    </lineage>
</organism>
<dbReference type="PANTHER" id="PTHR16246:SF2">
    <property type="entry name" value="HOST CELL FACTOR C1 REGULATOR 1"/>
    <property type="match status" value="1"/>
</dbReference>
<dbReference type="AlphaFoldDB" id="A0AAN8K8S2"/>
<dbReference type="PANTHER" id="PTHR16246">
    <property type="entry name" value="HOST CELL FACTOR C1 REGULATOR 1"/>
    <property type="match status" value="1"/>
</dbReference>
<protein>
    <submittedName>
        <fullName evidence="1">Uncharacterized protein</fullName>
    </submittedName>
</protein>
<dbReference type="InterPro" id="IPR031630">
    <property type="entry name" value="CCDC117"/>
</dbReference>
<sequence>MSATRPTINNNYLPESPSVLMMPSRLQFMSPNNYTTCNQFTFGSPTQSSACTSSQQMPTSSSRGIFMHRMSAPGLGVSWQHTVPKTMPWSEASAIQFTSRPITSACRFNSRTSAQCSSLSLPQPKPKRHLVTFDDEATPNKRLLTEERMAARMENLFIGKTPAHVLGKDNSNTTDSWEKFLQLEERLKDDEIILEDERMTEGRMNHNGFKISDELKDKIFSQEPFLPQQVLQNLNQPSLQLVLWKPPEGVVSEILEKVKKEKYGDKDSNEDYCRDNQINQSLDREKEVQSINANDISEMDVEMFDNVDDEMLL</sequence>
<evidence type="ECO:0000313" key="2">
    <source>
        <dbReference type="Proteomes" id="UP001347796"/>
    </source>
</evidence>
<reference evidence="1 2" key="1">
    <citation type="submission" date="2024-01" db="EMBL/GenBank/DDBJ databases">
        <title>The genome of the rayed Mediterranean limpet Patella caerulea (Linnaeus, 1758).</title>
        <authorList>
            <person name="Anh-Thu Weber A."/>
            <person name="Halstead-Nussloch G."/>
        </authorList>
    </citation>
    <scope>NUCLEOTIDE SEQUENCE [LARGE SCALE GENOMIC DNA]</scope>
    <source>
        <strain evidence="1">AATW-2023a</strain>
        <tissue evidence="1">Whole specimen</tissue>
    </source>
</reference>
<dbReference type="Proteomes" id="UP001347796">
    <property type="component" value="Unassembled WGS sequence"/>
</dbReference>
<dbReference type="EMBL" id="JAZGQO010000002">
    <property type="protein sequence ID" value="KAK6192337.1"/>
    <property type="molecule type" value="Genomic_DNA"/>
</dbReference>
<name>A0AAN8K8S2_PATCE</name>
<dbReference type="InterPro" id="IPR029195">
    <property type="entry name" value="HCFC1R1"/>
</dbReference>
<keyword evidence="2" id="KW-1185">Reference proteome</keyword>
<dbReference type="Pfam" id="PF15810">
    <property type="entry name" value="CCDC117"/>
    <property type="match status" value="1"/>
</dbReference>
<accession>A0AAN8K8S2</accession>
<evidence type="ECO:0000313" key="1">
    <source>
        <dbReference type="EMBL" id="KAK6192337.1"/>
    </source>
</evidence>